<feature type="transmembrane region" description="Helical" evidence="1">
    <location>
        <begin position="109"/>
        <end position="127"/>
    </location>
</feature>
<name>A0A853CBV2_9ACTN</name>
<organism evidence="2 3">
    <name type="scientific">Nocardioides thalensis</name>
    <dbReference type="NCBI Taxonomy" id="1914755"/>
    <lineage>
        <taxon>Bacteria</taxon>
        <taxon>Bacillati</taxon>
        <taxon>Actinomycetota</taxon>
        <taxon>Actinomycetes</taxon>
        <taxon>Propionibacteriales</taxon>
        <taxon>Nocardioidaceae</taxon>
        <taxon>Nocardioides</taxon>
    </lineage>
</organism>
<evidence type="ECO:0000313" key="2">
    <source>
        <dbReference type="EMBL" id="NYJ03653.1"/>
    </source>
</evidence>
<keyword evidence="1" id="KW-0812">Transmembrane</keyword>
<dbReference type="Proteomes" id="UP000530424">
    <property type="component" value="Unassembled WGS sequence"/>
</dbReference>
<keyword evidence="1" id="KW-1133">Transmembrane helix</keyword>
<evidence type="ECO:0000256" key="1">
    <source>
        <dbReference type="SAM" id="Phobius"/>
    </source>
</evidence>
<dbReference type="AlphaFoldDB" id="A0A853CBV2"/>
<proteinExistence type="predicted"/>
<evidence type="ECO:0000313" key="3">
    <source>
        <dbReference type="Proteomes" id="UP000530424"/>
    </source>
</evidence>
<reference evidence="2 3" key="1">
    <citation type="submission" date="2020-07" db="EMBL/GenBank/DDBJ databases">
        <title>Sequencing the genomes of 1000 actinobacteria strains.</title>
        <authorList>
            <person name="Klenk H.-P."/>
        </authorList>
    </citation>
    <scope>NUCLEOTIDE SEQUENCE [LARGE SCALE GENOMIC DNA]</scope>
    <source>
        <strain evidence="2 3">DSM 103833</strain>
    </source>
</reference>
<dbReference type="EMBL" id="JACCFP010000001">
    <property type="protein sequence ID" value="NYJ03653.1"/>
    <property type="molecule type" value="Genomic_DNA"/>
</dbReference>
<sequence>MSTTIENPAATNGSRRVPEGAPPLLDAVRRRLTGVGLPALRISLGVVIAAFGSLKFFPGASPAEGLVMRTTEVLTLGLVDGRPAVLATAAIELALGIVLLTGRFLKPGLVLMAGWLAGILSPVLLFPGEMFPGGLPTLAAQYVLKDVILAAAWLVLVAECLGARLVTPEPTD</sequence>
<feature type="transmembrane region" description="Helical" evidence="1">
    <location>
        <begin position="147"/>
        <end position="166"/>
    </location>
</feature>
<gene>
    <name evidence="2" type="ORF">HNR19_004351</name>
</gene>
<keyword evidence="3" id="KW-1185">Reference proteome</keyword>
<protein>
    <submittedName>
        <fullName evidence="2">Putative membrane protein YkgB</fullName>
    </submittedName>
</protein>
<feature type="transmembrane region" description="Helical" evidence="1">
    <location>
        <begin position="84"/>
        <end position="102"/>
    </location>
</feature>
<accession>A0A853CBV2</accession>
<comment type="caution">
    <text evidence="2">The sequence shown here is derived from an EMBL/GenBank/DDBJ whole genome shotgun (WGS) entry which is preliminary data.</text>
</comment>
<keyword evidence="1" id="KW-0472">Membrane</keyword>
<feature type="transmembrane region" description="Helical" evidence="1">
    <location>
        <begin position="39"/>
        <end position="57"/>
    </location>
</feature>
<dbReference type="RefSeq" id="WP_179669928.1">
    <property type="nucleotide sequence ID" value="NZ_JACCFP010000001.1"/>
</dbReference>